<feature type="compositionally biased region" description="Basic and acidic residues" evidence="1">
    <location>
        <begin position="103"/>
        <end position="116"/>
    </location>
</feature>
<dbReference type="Pfam" id="PF19189">
    <property type="entry name" value="Mtf2"/>
    <property type="match status" value="1"/>
</dbReference>
<dbReference type="AlphaFoldDB" id="A0A9P5LER0"/>
<evidence type="ECO:0000313" key="4">
    <source>
        <dbReference type="Proteomes" id="UP000722485"/>
    </source>
</evidence>
<protein>
    <recommendedName>
        <fullName evidence="2">Mtf2-like C-terminal domain-containing protein</fullName>
    </recommendedName>
</protein>
<dbReference type="PANTHER" id="PTHR39468">
    <property type="entry name" value="CHROMOSOME 7, WHOLE GENOME SHOTGUN SEQUENCE"/>
    <property type="match status" value="1"/>
</dbReference>
<evidence type="ECO:0000259" key="2">
    <source>
        <dbReference type="Pfam" id="PF19189"/>
    </source>
</evidence>
<proteinExistence type="predicted"/>
<dbReference type="Proteomes" id="UP000722485">
    <property type="component" value="Unassembled WGS sequence"/>
</dbReference>
<name>A0A9P5LER0_9HYPO</name>
<keyword evidence="4" id="KW-1185">Reference proteome</keyword>
<feature type="domain" description="Mtf2-like C-terminal" evidence="2">
    <location>
        <begin position="200"/>
        <end position="411"/>
    </location>
</feature>
<dbReference type="OrthoDB" id="2444174at2759"/>
<feature type="region of interest" description="Disordered" evidence="1">
    <location>
        <begin position="58"/>
        <end position="77"/>
    </location>
</feature>
<feature type="region of interest" description="Disordered" evidence="1">
    <location>
        <begin position="446"/>
        <end position="478"/>
    </location>
</feature>
<gene>
    <name evidence="3" type="ORF">G7Z17_g6870</name>
</gene>
<dbReference type="EMBL" id="JAANBB010000141">
    <property type="protein sequence ID" value="KAF7548712.1"/>
    <property type="molecule type" value="Genomic_DNA"/>
</dbReference>
<organism evidence="3 4">
    <name type="scientific">Cylindrodendrum hubeiense</name>
    <dbReference type="NCBI Taxonomy" id="595255"/>
    <lineage>
        <taxon>Eukaryota</taxon>
        <taxon>Fungi</taxon>
        <taxon>Dikarya</taxon>
        <taxon>Ascomycota</taxon>
        <taxon>Pezizomycotina</taxon>
        <taxon>Sordariomycetes</taxon>
        <taxon>Hypocreomycetidae</taxon>
        <taxon>Hypocreales</taxon>
        <taxon>Nectriaceae</taxon>
        <taxon>Cylindrodendrum</taxon>
    </lineage>
</organism>
<accession>A0A9P5LER0</accession>
<dbReference type="InterPro" id="IPR040009">
    <property type="entry name" value="Mtf2/C5D6.12-like"/>
</dbReference>
<dbReference type="PANTHER" id="PTHR39468:SF1">
    <property type="entry name" value="MTF2-LIKE C-TERMINAL DOMAIN-CONTAINING PROTEIN"/>
    <property type="match status" value="1"/>
</dbReference>
<dbReference type="InterPro" id="IPR043837">
    <property type="entry name" value="Mtf2-like_C"/>
</dbReference>
<feature type="region of interest" description="Disordered" evidence="1">
    <location>
        <begin position="244"/>
        <end position="281"/>
    </location>
</feature>
<reference evidence="3" key="1">
    <citation type="submission" date="2020-03" db="EMBL/GenBank/DDBJ databases">
        <title>Draft Genome Sequence of Cylindrodendrum hubeiense.</title>
        <authorList>
            <person name="Buettner E."/>
            <person name="Kellner H."/>
        </authorList>
    </citation>
    <scope>NUCLEOTIDE SEQUENCE</scope>
    <source>
        <strain evidence="3">IHI 201604</strain>
    </source>
</reference>
<dbReference type="GO" id="GO:0005739">
    <property type="term" value="C:mitochondrion"/>
    <property type="evidence" value="ECO:0007669"/>
    <property type="project" value="InterPro"/>
</dbReference>
<evidence type="ECO:0000313" key="3">
    <source>
        <dbReference type="EMBL" id="KAF7548712.1"/>
    </source>
</evidence>
<comment type="caution">
    <text evidence="3">The sequence shown here is derived from an EMBL/GenBank/DDBJ whole genome shotgun (WGS) entry which is preliminary data.</text>
</comment>
<feature type="region of interest" description="Disordered" evidence="1">
    <location>
        <begin position="98"/>
        <end position="129"/>
    </location>
</feature>
<evidence type="ECO:0000256" key="1">
    <source>
        <dbReference type="SAM" id="MobiDB-lite"/>
    </source>
</evidence>
<sequence length="478" mass="53850">MPPNFLPFLYRTRTLQLACRRPASFLLIQRATLATGPKDTKANPNRADSSIPFEWDSEEHAEGHESTLAAETEPSTITPSEVDIFKGIFDEIAQGRMPRPKRRPEFPDTRANRRPEGLINGVGSEEFGDQPMASSIIDQARGSEFSDQFLQRYPQSLRTAAEVALGKFELAPNRPRLSDMIGLDEAEAKQMAEWKRYGEIRNQEKERVDALMTACRSDLELWHVMESEVFSLPERLGIAQVAEVKPATKRDRKPKKQASADGSDAKPATKRGRKPKAQVVEEEAITEPLEAAAPLVDEGATMIMDVHGPLYPHYLATGLNLFDTAFAQPSPLAFNILPRIRSLGLPSYVLGISTPLFHKLAQIHWNRFGDLVSAVETMEEMRSVGLYSDPEIDTLLTQIREQLHGCAWGAQGRFVMAMTELPPYDSSLDNRLEELVNYTTYSFKQQGIQTNQEREDPVDLDLDLEPEEDEVDQKRYSY</sequence>
<feature type="compositionally biased region" description="Acidic residues" evidence="1">
    <location>
        <begin position="458"/>
        <end position="471"/>
    </location>
</feature>